<accession>A0A7C8PKM1</accession>
<proteinExistence type="predicted"/>
<dbReference type="PANTHER" id="PTHR42070:SF1">
    <property type="entry name" value="FILAMENT ASSOCIATED PROTEIN, PUTATIVE (AFU_ORTHOLOGUE AFUA_8G06630)-RELATED"/>
    <property type="match status" value="1"/>
</dbReference>
<dbReference type="CDD" id="cd14688">
    <property type="entry name" value="bZIP_YAP"/>
    <property type="match status" value="1"/>
</dbReference>
<evidence type="ECO:0000313" key="3">
    <source>
        <dbReference type="Proteomes" id="UP000297595"/>
    </source>
</evidence>
<dbReference type="EMBL" id="SOZJ01000005">
    <property type="protein sequence ID" value="TGJ66016.1"/>
    <property type="molecule type" value="Genomic_DNA"/>
</dbReference>
<evidence type="ECO:0000256" key="1">
    <source>
        <dbReference type="SAM" id="MobiDB-lite"/>
    </source>
</evidence>
<dbReference type="AlphaFoldDB" id="A0A7C8PKM1"/>
<evidence type="ECO:0000313" key="2">
    <source>
        <dbReference type="EMBL" id="TGJ66016.1"/>
    </source>
</evidence>
<comment type="caution">
    <text evidence="2">The sequence shown here is derived from an EMBL/GenBank/DDBJ whole genome shotgun (WGS) entry which is preliminary data.</text>
</comment>
<protein>
    <submittedName>
        <fullName evidence="2">Uncharacterized protein</fullName>
    </submittedName>
</protein>
<sequence>MSNKETSESNKMDQKANAIRIRNNQRRSRAKHKELVNSLQQRLREYEAQSIQASAEMQRAARKVALENKRLRMLLQQKGVSSAEVDRYVSSFESGLQFEAPRDLVSRHRKSQNFALNEIYQKVVSHSPGSSENEGVPSNMDDGVVTLGSKNMTLGDTIAKSRCEGIESSTSPADSGFETSCEKAADIILQMRGDDDEQSVFSRLGCGRPGSCTMRNTTIFQLLDEI</sequence>
<organism evidence="2 3">
    <name type="scientific">Orbilia oligospora</name>
    <name type="common">Nematode-trapping fungus</name>
    <name type="synonym">Arthrobotrys oligospora</name>
    <dbReference type="NCBI Taxonomy" id="2813651"/>
    <lineage>
        <taxon>Eukaryota</taxon>
        <taxon>Fungi</taxon>
        <taxon>Dikarya</taxon>
        <taxon>Ascomycota</taxon>
        <taxon>Pezizomycotina</taxon>
        <taxon>Orbiliomycetes</taxon>
        <taxon>Orbiliales</taxon>
        <taxon>Orbiliaceae</taxon>
        <taxon>Orbilia</taxon>
    </lineage>
</organism>
<feature type="region of interest" description="Disordered" evidence="1">
    <location>
        <begin position="1"/>
        <end position="31"/>
    </location>
</feature>
<gene>
    <name evidence="2" type="ORF">EYR41_007678</name>
</gene>
<reference evidence="2 3" key="1">
    <citation type="submission" date="2019-03" db="EMBL/GenBank/DDBJ databases">
        <title>Nematode-trapping fungi genome.</title>
        <authorList>
            <person name="Vidal-Diez De Ulzurrun G."/>
        </authorList>
    </citation>
    <scope>NUCLEOTIDE SEQUENCE [LARGE SCALE GENOMIC DNA]</scope>
    <source>
        <strain evidence="2 3">TWF154</strain>
    </source>
</reference>
<feature type="compositionally biased region" description="Basic and acidic residues" evidence="1">
    <location>
        <begin position="1"/>
        <end position="14"/>
    </location>
</feature>
<name>A0A7C8PKM1_ORBOL</name>
<dbReference type="Proteomes" id="UP000297595">
    <property type="component" value="Unassembled WGS sequence"/>
</dbReference>
<dbReference type="PANTHER" id="PTHR42070">
    <property type="entry name" value="FILAMENT ASSOCIATED PROTEIN, PUTATIVE (AFU_ORTHOLOGUE AFUA_8G06630)-RELATED"/>
    <property type="match status" value="1"/>
</dbReference>